<dbReference type="PROSITE" id="PS50110">
    <property type="entry name" value="RESPONSE_REGULATORY"/>
    <property type="match status" value="1"/>
</dbReference>
<keyword evidence="6" id="KW-0902">Two-component regulatory system</keyword>
<dbReference type="InterPro" id="IPR027417">
    <property type="entry name" value="P-loop_NTPase"/>
</dbReference>
<evidence type="ECO:0000256" key="1">
    <source>
        <dbReference type="ARBA" id="ARBA00004496"/>
    </source>
</evidence>
<dbReference type="InterPro" id="IPR025662">
    <property type="entry name" value="Sigma_54_int_dom_ATP-bd_1"/>
</dbReference>
<evidence type="ECO:0000256" key="4">
    <source>
        <dbReference type="ARBA" id="ARBA00022741"/>
    </source>
</evidence>
<dbReference type="PROSITE" id="PS00676">
    <property type="entry name" value="SIGMA54_INTERACT_2"/>
    <property type="match status" value="1"/>
</dbReference>
<evidence type="ECO:0000256" key="5">
    <source>
        <dbReference type="ARBA" id="ARBA00022840"/>
    </source>
</evidence>
<dbReference type="Gene3D" id="1.10.8.60">
    <property type="match status" value="1"/>
</dbReference>
<dbReference type="FunFam" id="3.40.50.2300:FF:000018">
    <property type="entry name" value="DNA-binding transcriptional regulator NtrC"/>
    <property type="match status" value="1"/>
</dbReference>
<keyword evidence="10" id="KW-0804">Transcription</keyword>
<dbReference type="PROSITE" id="PS50045">
    <property type="entry name" value="SIGMA54_INTERACT_4"/>
    <property type="match status" value="1"/>
</dbReference>
<dbReference type="Proteomes" id="UP000663929">
    <property type="component" value="Chromosome"/>
</dbReference>
<dbReference type="PANTHER" id="PTHR32071:SF116">
    <property type="entry name" value="TRANSCRIPTIONAL REGULATORY PROTEIN GLRR"/>
    <property type="match status" value="1"/>
</dbReference>
<evidence type="ECO:0000313" key="15">
    <source>
        <dbReference type="Proteomes" id="UP000663929"/>
    </source>
</evidence>
<dbReference type="InterPro" id="IPR058031">
    <property type="entry name" value="AAA_lid_NorR"/>
</dbReference>
<dbReference type="SMART" id="SM00382">
    <property type="entry name" value="AAA"/>
    <property type="match status" value="1"/>
</dbReference>
<accession>A0A8A4TZR3</accession>
<dbReference type="Gene3D" id="3.40.50.300">
    <property type="entry name" value="P-loop containing nucleotide triphosphate hydrolases"/>
    <property type="match status" value="1"/>
</dbReference>
<dbReference type="Gene3D" id="1.10.10.60">
    <property type="entry name" value="Homeodomain-like"/>
    <property type="match status" value="1"/>
</dbReference>
<dbReference type="InterPro" id="IPR009057">
    <property type="entry name" value="Homeodomain-like_sf"/>
</dbReference>
<keyword evidence="3 11" id="KW-0597">Phosphoprotein</keyword>
<gene>
    <name evidence="14" type="ORF">J3U87_26660</name>
</gene>
<evidence type="ECO:0000256" key="8">
    <source>
        <dbReference type="ARBA" id="ARBA00023125"/>
    </source>
</evidence>
<dbReference type="InterPro" id="IPR001789">
    <property type="entry name" value="Sig_transdc_resp-reg_receiver"/>
</dbReference>
<feature type="domain" description="Response regulatory" evidence="13">
    <location>
        <begin position="1"/>
        <end position="114"/>
    </location>
</feature>
<feature type="domain" description="Sigma-54 factor interaction" evidence="12">
    <location>
        <begin position="132"/>
        <end position="361"/>
    </location>
</feature>
<evidence type="ECO:0000256" key="2">
    <source>
        <dbReference type="ARBA" id="ARBA00022490"/>
    </source>
</evidence>
<keyword evidence="9" id="KW-0010">Activator</keyword>
<dbReference type="PROSITE" id="PS00675">
    <property type="entry name" value="SIGMA54_INTERACT_1"/>
    <property type="match status" value="1"/>
</dbReference>
<dbReference type="SUPFAM" id="SSF52540">
    <property type="entry name" value="P-loop containing nucleoside triphosphate hydrolases"/>
    <property type="match status" value="1"/>
</dbReference>
<dbReference type="FunFam" id="1.10.8.60:FF:000014">
    <property type="entry name" value="DNA-binding transcriptional regulator NtrC"/>
    <property type="match status" value="1"/>
</dbReference>
<dbReference type="Pfam" id="PF25601">
    <property type="entry name" value="AAA_lid_14"/>
    <property type="match status" value="1"/>
</dbReference>
<dbReference type="FunFam" id="3.40.50.300:FF:000006">
    <property type="entry name" value="DNA-binding transcriptional regulator NtrC"/>
    <property type="match status" value="1"/>
</dbReference>
<evidence type="ECO:0000259" key="12">
    <source>
        <dbReference type="PROSITE" id="PS50045"/>
    </source>
</evidence>
<dbReference type="PANTHER" id="PTHR32071">
    <property type="entry name" value="TRANSCRIPTIONAL REGULATORY PROTEIN"/>
    <property type="match status" value="1"/>
</dbReference>
<keyword evidence="4" id="KW-0547">Nucleotide-binding</keyword>
<feature type="modified residue" description="4-aspartylphosphate" evidence="11">
    <location>
        <position position="49"/>
    </location>
</feature>
<dbReference type="InterPro" id="IPR025943">
    <property type="entry name" value="Sigma_54_int_dom_ATP-bd_2"/>
</dbReference>
<keyword evidence="5" id="KW-0067">ATP-binding</keyword>
<protein>
    <submittedName>
        <fullName evidence="14">Sigma 54-interacting transcriptional regulator</fullName>
    </submittedName>
</protein>
<evidence type="ECO:0000259" key="13">
    <source>
        <dbReference type="PROSITE" id="PS50110"/>
    </source>
</evidence>
<evidence type="ECO:0000256" key="11">
    <source>
        <dbReference type="PROSITE-ProRule" id="PRU00169"/>
    </source>
</evidence>
<dbReference type="GO" id="GO:0005524">
    <property type="term" value="F:ATP binding"/>
    <property type="evidence" value="ECO:0007669"/>
    <property type="project" value="UniProtKB-KW"/>
</dbReference>
<keyword evidence="2" id="KW-0963">Cytoplasm</keyword>
<evidence type="ECO:0000256" key="10">
    <source>
        <dbReference type="ARBA" id="ARBA00023163"/>
    </source>
</evidence>
<comment type="subcellular location">
    <subcellularLocation>
        <location evidence="1">Cytoplasm</location>
    </subcellularLocation>
</comment>
<dbReference type="KEGG" id="scor:J3U87_26660"/>
<dbReference type="CDD" id="cd00009">
    <property type="entry name" value="AAA"/>
    <property type="match status" value="1"/>
</dbReference>
<evidence type="ECO:0000256" key="3">
    <source>
        <dbReference type="ARBA" id="ARBA00022553"/>
    </source>
</evidence>
<dbReference type="SMART" id="SM00448">
    <property type="entry name" value="REC"/>
    <property type="match status" value="1"/>
</dbReference>
<dbReference type="InterPro" id="IPR011006">
    <property type="entry name" value="CheY-like_superfamily"/>
</dbReference>
<dbReference type="SUPFAM" id="SSF46689">
    <property type="entry name" value="Homeodomain-like"/>
    <property type="match status" value="1"/>
</dbReference>
<keyword evidence="15" id="KW-1185">Reference proteome</keyword>
<dbReference type="GO" id="GO:0005737">
    <property type="term" value="C:cytoplasm"/>
    <property type="evidence" value="ECO:0007669"/>
    <property type="project" value="UniProtKB-SubCell"/>
</dbReference>
<dbReference type="GO" id="GO:0003677">
    <property type="term" value="F:DNA binding"/>
    <property type="evidence" value="ECO:0007669"/>
    <property type="project" value="UniProtKB-KW"/>
</dbReference>
<evidence type="ECO:0000256" key="9">
    <source>
        <dbReference type="ARBA" id="ARBA00023159"/>
    </source>
</evidence>
<dbReference type="SUPFAM" id="SSF52172">
    <property type="entry name" value="CheY-like"/>
    <property type="match status" value="1"/>
</dbReference>
<dbReference type="Gene3D" id="3.40.50.2300">
    <property type="match status" value="1"/>
</dbReference>
<dbReference type="PROSITE" id="PS00688">
    <property type="entry name" value="SIGMA54_INTERACT_3"/>
    <property type="match status" value="1"/>
</dbReference>
<dbReference type="GO" id="GO:0006355">
    <property type="term" value="P:regulation of DNA-templated transcription"/>
    <property type="evidence" value="ECO:0007669"/>
    <property type="project" value="InterPro"/>
</dbReference>
<reference evidence="14" key="1">
    <citation type="submission" date="2021-03" db="EMBL/GenBank/DDBJ databases">
        <title>Acanthopleuribacteraceae sp. M133.</title>
        <authorList>
            <person name="Wang G."/>
        </authorList>
    </citation>
    <scope>NUCLEOTIDE SEQUENCE</scope>
    <source>
        <strain evidence="14">M133</strain>
    </source>
</reference>
<evidence type="ECO:0000256" key="6">
    <source>
        <dbReference type="ARBA" id="ARBA00023012"/>
    </source>
</evidence>
<evidence type="ECO:0000256" key="7">
    <source>
        <dbReference type="ARBA" id="ARBA00023015"/>
    </source>
</evidence>
<dbReference type="InterPro" id="IPR025944">
    <property type="entry name" value="Sigma_54_int_dom_CS"/>
</dbReference>
<dbReference type="GO" id="GO:0000160">
    <property type="term" value="P:phosphorelay signal transduction system"/>
    <property type="evidence" value="ECO:0007669"/>
    <property type="project" value="UniProtKB-KW"/>
</dbReference>
<keyword evidence="8" id="KW-0238">DNA-binding</keyword>
<evidence type="ECO:0000313" key="14">
    <source>
        <dbReference type="EMBL" id="QTD54422.1"/>
    </source>
</evidence>
<dbReference type="EMBL" id="CP071793">
    <property type="protein sequence ID" value="QTD54422.1"/>
    <property type="molecule type" value="Genomic_DNA"/>
</dbReference>
<dbReference type="Pfam" id="PF00158">
    <property type="entry name" value="Sigma54_activat"/>
    <property type="match status" value="1"/>
</dbReference>
<dbReference type="AlphaFoldDB" id="A0A8A4TZR3"/>
<name>A0A8A4TZR3_SULCO</name>
<dbReference type="InterPro" id="IPR003593">
    <property type="entry name" value="AAA+_ATPase"/>
</dbReference>
<sequence>MLLVDDDPSLLRLLSLRLKSEGFRAETAASGREALSCFQTAHPDLVITDLRMDEMDGLSLVAKIHQMAPTVPIIMITAHGTIPDAVAATRQGVFSFLTKPIDKKKLLQDIRQALSYSGRSQPASGEAEETTIITRNGAMHELLAQARQVAQSDVNILIQGQSGTGKELLAKVVHDASPVKAGPFVAVNCGAVPENLLESELFGHEKGAFTGAIHRKLGLFQTAHGGTLFLDEIGDMPLALQVKLLRVLQERTLRPLGSTRDIPIEVRVLSATHRDLEKAIEEERFREDLFYRLNVVCLRIPSLAERREDIPLLANHFLKRAVTRTNKDVTAFAPDAMDLLVAASWPGNVRQLENVVERTVALTASPVIALPLVEQALRDKAPQLPTFAEARQKFEREYLAQLLQITNGNVSQAAKLAKRNRTEFYKLLAKNDLDHTQFQRD</sequence>
<dbReference type="InterPro" id="IPR002078">
    <property type="entry name" value="Sigma_54_int"/>
</dbReference>
<dbReference type="Pfam" id="PF00072">
    <property type="entry name" value="Response_reg"/>
    <property type="match status" value="1"/>
</dbReference>
<proteinExistence type="predicted"/>
<keyword evidence="7" id="KW-0805">Transcription regulation</keyword>
<organism evidence="14 15">
    <name type="scientific">Sulfidibacter corallicola</name>
    <dbReference type="NCBI Taxonomy" id="2818388"/>
    <lineage>
        <taxon>Bacteria</taxon>
        <taxon>Pseudomonadati</taxon>
        <taxon>Acidobacteriota</taxon>
        <taxon>Holophagae</taxon>
        <taxon>Acanthopleuribacterales</taxon>
        <taxon>Acanthopleuribacteraceae</taxon>
        <taxon>Sulfidibacter</taxon>
    </lineage>
</organism>